<evidence type="ECO:0000313" key="12">
    <source>
        <dbReference type="EMBL" id="UQK58745.1"/>
    </source>
</evidence>
<evidence type="ECO:0000313" key="13">
    <source>
        <dbReference type="Proteomes" id="UP000831151"/>
    </source>
</evidence>
<keyword evidence="7 8" id="KW-0456">Lyase</keyword>
<proteinExistence type="inferred from homology"/>
<dbReference type="PIRSF" id="PIRSF001399">
    <property type="entry name" value="DHquinase_II"/>
    <property type="match status" value="1"/>
</dbReference>
<comment type="catalytic activity">
    <reaction evidence="1 8">
        <text>3-dehydroquinate = 3-dehydroshikimate + H2O</text>
        <dbReference type="Rhea" id="RHEA:21096"/>
        <dbReference type="ChEBI" id="CHEBI:15377"/>
        <dbReference type="ChEBI" id="CHEBI:16630"/>
        <dbReference type="ChEBI" id="CHEBI:32364"/>
        <dbReference type="EC" id="4.2.1.10"/>
    </reaction>
</comment>
<accession>A0A9E7DIV2</accession>
<feature type="binding site" evidence="8 10">
    <location>
        <position position="81"/>
    </location>
    <ligand>
        <name>substrate</name>
    </ligand>
</feature>
<dbReference type="PANTHER" id="PTHR21272:SF3">
    <property type="entry name" value="CATABOLIC 3-DEHYDROQUINASE"/>
    <property type="match status" value="1"/>
</dbReference>
<dbReference type="EMBL" id="CP096649">
    <property type="protein sequence ID" value="UQK58745.1"/>
    <property type="molecule type" value="Genomic_DNA"/>
</dbReference>
<feature type="binding site" evidence="8 10">
    <location>
        <position position="112"/>
    </location>
    <ligand>
        <name>substrate</name>
    </ligand>
</feature>
<evidence type="ECO:0000256" key="2">
    <source>
        <dbReference type="ARBA" id="ARBA00004902"/>
    </source>
</evidence>
<dbReference type="GO" id="GO:0003855">
    <property type="term" value="F:3-dehydroquinate dehydratase activity"/>
    <property type="evidence" value="ECO:0007669"/>
    <property type="project" value="UniProtKB-UniRule"/>
</dbReference>
<evidence type="ECO:0000256" key="7">
    <source>
        <dbReference type="ARBA" id="ARBA00023239"/>
    </source>
</evidence>
<dbReference type="InterPro" id="IPR001874">
    <property type="entry name" value="DHquinase_II"/>
</dbReference>
<evidence type="ECO:0000256" key="4">
    <source>
        <dbReference type="ARBA" id="ARBA00011193"/>
    </source>
</evidence>
<keyword evidence="13" id="KW-1185">Reference proteome</keyword>
<evidence type="ECO:0000256" key="6">
    <source>
        <dbReference type="ARBA" id="ARBA00023141"/>
    </source>
</evidence>
<dbReference type="SUPFAM" id="SSF52304">
    <property type="entry name" value="Type II 3-dehydroquinate dehydratase"/>
    <property type="match status" value="1"/>
</dbReference>
<dbReference type="EC" id="4.2.1.10" evidence="5 8"/>
<protein>
    <recommendedName>
        <fullName evidence="5 8">3-dehydroquinate dehydratase</fullName>
        <shortName evidence="8">3-dehydroquinase</shortName>
        <ecNumber evidence="5 8">4.2.1.10</ecNumber>
    </recommendedName>
    <alternativeName>
        <fullName evidence="8">Type II DHQase</fullName>
    </alternativeName>
</protein>
<dbReference type="GO" id="GO:0009423">
    <property type="term" value="P:chorismate biosynthetic process"/>
    <property type="evidence" value="ECO:0007669"/>
    <property type="project" value="UniProtKB-UniRule"/>
</dbReference>
<dbReference type="HAMAP" id="MF_00169">
    <property type="entry name" value="AroQ"/>
    <property type="match status" value="1"/>
</dbReference>
<name>A0A9E7DIV2_9FIRM</name>
<evidence type="ECO:0000256" key="1">
    <source>
        <dbReference type="ARBA" id="ARBA00001864"/>
    </source>
</evidence>
<feature type="active site" description="Proton acceptor" evidence="8 9">
    <location>
        <position position="23"/>
    </location>
</feature>
<dbReference type="CDD" id="cd00466">
    <property type="entry name" value="DHQase_II"/>
    <property type="match status" value="1"/>
</dbReference>
<comment type="similarity">
    <text evidence="3 8">Belongs to the type-II 3-dehydroquinase family.</text>
</comment>
<reference evidence="12" key="1">
    <citation type="submission" date="2022-04" db="EMBL/GenBank/DDBJ databases">
        <title>Complete genome sequences of Ezakiella coagulans and Fenollaria massiliensis.</title>
        <authorList>
            <person name="France M.T."/>
            <person name="Clifford J."/>
            <person name="Narina S."/>
            <person name="Rutt L."/>
            <person name="Ravel J."/>
        </authorList>
    </citation>
    <scope>NUCLEOTIDE SEQUENCE</scope>
    <source>
        <strain evidence="12">C0061C2</strain>
    </source>
</reference>
<feature type="binding site" evidence="8 10">
    <location>
        <position position="75"/>
    </location>
    <ligand>
        <name>substrate</name>
    </ligand>
</feature>
<keyword evidence="6 8" id="KW-0057">Aromatic amino acid biosynthesis</keyword>
<evidence type="ECO:0000256" key="5">
    <source>
        <dbReference type="ARBA" id="ARBA00012060"/>
    </source>
</evidence>
<dbReference type="NCBIfam" id="NF003805">
    <property type="entry name" value="PRK05395.1-2"/>
    <property type="match status" value="1"/>
</dbReference>
<gene>
    <name evidence="8 12" type="primary">aroQ</name>
    <name evidence="12" type="ORF">M1R53_05770</name>
</gene>
<comment type="function">
    <text evidence="8">Catalyzes a trans-dehydration via an enolate intermediate.</text>
</comment>
<evidence type="ECO:0000256" key="10">
    <source>
        <dbReference type="PIRSR" id="PIRSR001399-2"/>
    </source>
</evidence>
<dbReference type="InterPro" id="IPR018509">
    <property type="entry name" value="DHquinase_II_CS"/>
</dbReference>
<evidence type="ECO:0000256" key="11">
    <source>
        <dbReference type="PIRSR" id="PIRSR001399-3"/>
    </source>
</evidence>
<dbReference type="NCBIfam" id="TIGR01088">
    <property type="entry name" value="aroQ"/>
    <property type="match status" value="1"/>
</dbReference>
<dbReference type="PANTHER" id="PTHR21272">
    <property type="entry name" value="CATABOLIC 3-DEHYDROQUINASE"/>
    <property type="match status" value="1"/>
</dbReference>
<evidence type="ECO:0000256" key="8">
    <source>
        <dbReference type="HAMAP-Rule" id="MF_00169"/>
    </source>
</evidence>
<evidence type="ECO:0000256" key="3">
    <source>
        <dbReference type="ARBA" id="ARBA00011037"/>
    </source>
</evidence>
<keyword evidence="8" id="KW-0028">Amino-acid biosynthesis</keyword>
<feature type="binding site" evidence="8 10">
    <location>
        <position position="88"/>
    </location>
    <ligand>
        <name>substrate</name>
    </ligand>
</feature>
<dbReference type="Gene3D" id="3.40.50.9100">
    <property type="entry name" value="Dehydroquinase, class II"/>
    <property type="match status" value="1"/>
</dbReference>
<dbReference type="AlphaFoldDB" id="A0A9E7DIV2"/>
<evidence type="ECO:0000256" key="9">
    <source>
        <dbReference type="PIRSR" id="PIRSR001399-1"/>
    </source>
</evidence>
<dbReference type="Proteomes" id="UP000831151">
    <property type="component" value="Chromosome"/>
</dbReference>
<dbReference type="GO" id="GO:0019631">
    <property type="term" value="P:quinate catabolic process"/>
    <property type="evidence" value="ECO:0007669"/>
    <property type="project" value="TreeGrafter"/>
</dbReference>
<comment type="subunit">
    <text evidence="4 8">Homododecamer.</text>
</comment>
<dbReference type="PROSITE" id="PS01029">
    <property type="entry name" value="DEHYDROQUINASE_II"/>
    <property type="match status" value="1"/>
</dbReference>
<comment type="pathway">
    <text evidence="2 8">Metabolic intermediate biosynthesis; chorismate biosynthesis; chorismate from D-erythrose 4-phosphate and phosphoenolpyruvate: step 3/7.</text>
</comment>
<dbReference type="InterPro" id="IPR036441">
    <property type="entry name" value="DHquinase_II_sf"/>
</dbReference>
<feature type="active site" description="Proton donor" evidence="8 9">
    <location>
        <position position="101"/>
    </location>
</feature>
<dbReference type="Pfam" id="PF01220">
    <property type="entry name" value="DHquinase_II"/>
    <property type="match status" value="1"/>
</dbReference>
<dbReference type="GO" id="GO:0009073">
    <property type="term" value="P:aromatic amino acid family biosynthetic process"/>
    <property type="evidence" value="ECO:0007669"/>
    <property type="project" value="UniProtKB-KW"/>
</dbReference>
<dbReference type="RefSeq" id="WP_249242323.1">
    <property type="nucleotide sequence ID" value="NZ_CP096649.1"/>
</dbReference>
<sequence>MRKIIVINGPNINILGKRELEIYGNLSYNDLVNELKSYANDKGANLDEFQSNSEGAIIDKLQELIDGGYDAVIINPAAYSHYSYAIYDALKAIKIKKVEVHLTNILARDEFRKNSVTAEACDGVISGFGFDSYKLAIDYLLREE</sequence>
<dbReference type="GO" id="GO:0008652">
    <property type="term" value="P:amino acid biosynthetic process"/>
    <property type="evidence" value="ECO:0007669"/>
    <property type="project" value="UniProtKB-KW"/>
</dbReference>
<feature type="site" description="Transition state stabilizer" evidence="8 11">
    <location>
        <position position="18"/>
    </location>
</feature>
<dbReference type="NCBIfam" id="NF003807">
    <property type="entry name" value="PRK05395.1-4"/>
    <property type="match status" value="1"/>
</dbReference>
<dbReference type="KEGG" id="fms:M1R53_05770"/>
<feature type="binding site" evidence="8 10">
    <location>
        <begin position="102"/>
        <end position="103"/>
    </location>
    <ligand>
        <name>substrate</name>
    </ligand>
</feature>
<organism evidence="12 13">
    <name type="scientific">Fenollaria massiliensis</name>
    <dbReference type="NCBI Taxonomy" id="938288"/>
    <lineage>
        <taxon>Bacteria</taxon>
        <taxon>Bacillati</taxon>
        <taxon>Bacillota</taxon>
        <taxon>Clostridia</taxon>
        <taxon>Eubacteriales</taxon>
        <taxon>Fenollaria</taxon>
    </lineage>
</organism>